<dbReference type="RefSeq" id="WP_124784168.1">
    <property type="nucleotide sequence ID" value="NZ_CP034171.1"/>
</dbReference>
<accession>A0A3G8WKI5</accession>
<dbReference type="Proteomes" id="UP000282297">
    <property type="component" value="Chromosome"/>
</dbReference>
<dbReference type="SMART" id="SM00382">
    <property type="entry name" value="AAA"/>
    <property type="match status" value="1"/>
</dbReference>
<evidence type="ECO:0000259" key="4">
    <source>
        <dbReference type="PROSITE" id="PS50893"/>
    </source>
</evidence>
<name>A0A3G8WKI5_9FLAO</name>
<evidence type="ECO:0000313" key="6">
    <source>
        <dbReference type="Proteomes" id="UP000282297"/>
    </source>
</evidence>
<reference evidence="6" key="1">
    <citation type="submission" date="2018-11" db="EMBL/GenBank/DDBJ databases">
        <title>Proposal to divide the Flavobacteriaceae and reorganize its genera based on Amino Acid Identity values calculated from whole genome sequences.</title>
        <authorList>
            <person name="Nicholson A.C."/>
            <person name="Gulvik C.A."/>
            <person name="Whitney A.M."/>
            <person name="Humrighouse B.W."/>
            <person name="Bell M."/>
            <person name="Holmes B."/>
            <person name="Steigerwalt A.B."/>
            <person name="Villarma A."/>
            <person name="Sheth M."/>
            <person name="Batra D."/>
            <person name="Pryor J."/>
            <person name="Bernardet J.-F."/>
            <person name="Hugo C."/>
            <person name="Kampfer P."/>
            <person name="Newman J.D."/>
            <person name="McQuiston J.R."/>
        </authorList>
    </citation>
    <scope>NUCLEOTIDE SEQUENCE [LARGE SCALE GENOMIC DNA]</scope>
    <source>
        <strain evidence="6">H4753</strain>
    </source>
</reference>
<evidence type="ECO:0000313" key="5">
    <source>
        <dbReference type="EMBL" id="AZI19937.1"/>
    </source>
</evidence>
<dbReference type="EMBL" id="CP034171">
    <property type="protein sequence ID" value="AZI19937.1"/>
    <property type="molecule type" value="Genomic_DNA"/>
</dbReference>
<feature type="domain" description="ABC transporter" evidence="4">
    <location>
        <begin position="4"/>
        <end position="216"/>
    </location>
</feature>
<evidence type="ECO:0000256" key="2">
    <source>
        <dbReference type="ARBA" id="ARBA00022741"/>
    </source>
</evidence>
<dbReference type="PANTHER" id="PTHR42939:SF1">
    <property type="entry name" value="ABC TRANSPORTER ATP-BINDING PROTEIN ALBC-RELATED"/>
    <property type="match status" value="1"/>
</dbReference>
<dbReference type="GO" id="GO:0016887">
    <property type="term" value="F:ATP hydrolysis activity"/>
    <property type="evidence" value="ECO:0007669"/>
    <property type="project" value="InterPro"/>
</dbReference>
<protein>
    <submittedName>
        <fullName evidence="5">ATP-binding cassette domain-containing protein</fullName>
    </submittedName>
</protein>
<dbReference type="AlphaFoldDB" id="A0A3G8WKI5"/>
<dbReference type="InterPro" id="IPR003593">
    <property type="entry name" value="AAA+_ATPase"/>
</dbReference>
<evidence type="ECO:0000256" key="3">
    <source>
        <dbReference type="ARBA" id="ARBA00022840"/>
    </source>
</evidence>
<dbReference type="PANTHER" id="PTHR42939">
    <property type="entry name" value="ABC TRANSPORTER ATP-BINDING PROTEIN ALBC-RELATED"/>
    <property type="match status" value="1"/>
</dbReference>
<keyword evidence="1" id="KW-0813">Transport</keyword>
<dbReference type="InterPro" id="IPR027417">
    <property type="entry name" value="P-loop_NTPase"/>
</dbReference>
<gene>
    <name evidence="5" type="ORF">EIH08_03705</name>
</gene>
<dbReference type="GO" id="GO:0005524">
    <property type="term" value="F:ATP binding"/>
    <property type="evidence" value="ECO:0007669"/>
    <property type="project" value="UniProtKB-KW"/>
</dbReference>
<organism evidence="5 6">
    <name type="scientific">Chryseobacterium taklimakanense</name>
    <dbReference type="NCBI Taxonomy" id="536441"/>
    <lineage>
        <taxon>Bacteria</taxon>
        <taxon>Pseudomonadati</taxon>
        <taxon>Bacteroidota</taxon>
        <taxon>Flavobacteriia</taxon>
        <taxon>Flavobacteriales</taxon>
        <taxon>Weeksellaceae</taxon>
        <taxon>Chryseobacterium group</taxon>
        <taxon>Chryseobacterium</taxon>
    </lineage>
</organism>
<dbReference type="Pfam" id="PF00005">
    <property type="entry name" value="ABC_tran"/>
    <property type="match status" value="1"/>
</dbReference>
<proteinExistence type="predicted"/>
<keyword evidence="3 5" id="KW-0067">ATP-binding</keyword>
<sequence length="217" mass="25078">MSELQIDSIRKSFGSKTILQDIYLSCKKGQVVGMLGRNGTGKSTIFKIAFGLMKAESSFVRIGNKVMETQFDRKGRLGYLSQNSFLPRNIKIKNLISLFCNTENSFVLVNHPLVKPFRNSRPRELSGGEQRIIEILLLIFSENEFVMLDEPFHSLSPKVVEEIKKLIKEKKLEKGFIISDHLYQDVMEISDRIYLLSDTSLRQISNNDELKFYKYLR</sequence>
<dbReference type="InterPro" id="IPR003439">
    <property type="entry name" value="ABC_transporter-like_ATP-bd"/>
</dbReference>
<evidence type="ECO:0000256" key="1">
    <source>
        <dbReference type="ARBA" id="ARBA00022448"/>
    </source>
</evidence>
<dbReference type="InterPro" id="IPR051782">
    <property type="entry name" value="ABC_Transporter_VariousFunc"/>
</dbReference>
<keyword evidence="2" id="KW-0547">Nucleotide-binding</keyword>
<dbReference type="SUPFAM" id="SSF52540">
    <property type="entry name" value="P-loop containing nucleoside triphosphate hydrolases"/>
    <property type="match status" value="1"/>
</dbReference>
<dbReference type="Gene3D" id="3.40.50.300">
    <property type="entry name" value="P-loop containing nucleotide triphosphate hydrolases"/>
    <property type="match status" value="1"/>
</dbReference>
<dbReference type="PROSITE" id="PS50893">
    <property type="entry name" value="ABC_TRANSPORTER_2"/>
    <property type="match status" value="1"/>
</dbReference>